<name>I0LBU2_9ACTN</name>
<organism evidence="2 3">
    <name type="scientific">Micromonospora lupini str. Lupac 08</name>
    <dbReference type="NCBI Taxonomy" id="1150864"/>
    <lineage>
        <taxon>Bacteria</taxon>
        <taxon>Bacillati</taxon>
        <taxon>Actinomycetota</taxon>
        <taxon>Actinomycetes</taxon>
        <taxon>Micromonosporales</taxon>
        <taxon>Micromonosporaceae</taxon>
        <taxon>Micromonospora</taxon>
    </lineage>
</organism>
<feature type="region of interest" description="Disordered" evidence="1">
    <location>
        <begin position="14"/>
        <end position="36"/>
    </location>
</feature>
<evidence type="ECO:0000313" key="2">
    <source>
        <dbReference type="EMBL" id="CCH21289.1"/>
    </source>
</evidence>
<gene>
    <name evidence="2" type="ORF">MILUP08_46184</name>
</gene>
<keyword evidence="3" id="KW-1185">Reference proteome</keyword>
<accession>I0LBU2</accession>
<dbReference type="AlphaFoldDB" id="I0LBU2"/>
<dbReference type="Proteomes" id="UP000003448">
    <property type="component" value="Unassembled WGS sequence"/>
</dbReference>
<comment type="caution">
    <text evidence="2">The sequence shown here is derived from an EMBL/GenBank/DDBJ whole genome shotgun (WGS) entry which is preliminary data.</text>
</comment>
<dbReference type="EMBL" id="CAIE01000040">
    <property type="protein sequence ID" value="CCH21289.1"/>
    <property type="molecule type" value="Genomic_DNA"/>
</dbReference>
<evidence type="ECO:0000313" key="3">
    <source>
        <dbReference type="Proteomes" id="UP000003448"/>
    </source>
</evidence>
<feature type="compositionally biased region" description="Basic and acidic residues" evidence="1">
    <location>
        <begin position="14"/>
        <end position="25"/>
    </location>
</feature>
<dbReference type="STRING" id="1150864.MILUP08_46184"/>
<protein>
    <submittedName>
        <fullName evidence="2">Uncharacterized protein</fullName>
    </submittedName>
</protein>
<sequence length="61" mass="7035">MTGVKLFSERWWRRDGAPRRRDGTRNRGPVRVPGAGPVRAARLARAGRRRRHYPGRGPCDR</sequence>
<reference evidence="3" key="1">
    <citation type="journal article" date="2012" name="J. Bacteriol.">
        <title>Genome Sequence of Micromonospora lupini Lupac 08, Isolated from Root Nodules of Lupinus angustifolius.</title>
        <authorList>
            <person name="Alonso-Vega P."/>
            <person name="Normand P."/>
            <person name="Bacigalupe R."/>
            <person name="Pujic P."/>
            <person name="Lajus A."/>
            <person name="Vallenet D."/>
            <person name="Carro L."/>
            <person name="Coll P."/>
            <person name="Trujillo M.E."/>
        </authorList>
    </citation>
    <scope>NUCLEOTIDE SEQUENCE [LARGE SCALE GENOMIC DNA]</scope>
    <source>
        <strain evidence="3">Lupac 08</strain>
    </source>
</reference>
<evidence type="ECO:0000256" key="1">
    <source>
        <dbReference type="SAM" id="MobiDB-lite"/>
    </source>
</evidence>
<proteinExistence type="predicted"/>